<dbReference type="GO" id="GO:0006882">
    <property type="term" value="P:intracellular zinc ion homeostasis"/>
    <property type="evidence" value="ECO:0007669"/>
    <property type="project" value="TreeGrafter"/>
</dbReference>
<dbReference type="NCBIfam" id="TIGR01297">
    <property type="entry name" value="CDF"/>
    <property type="match status" value="1"/>
</dbReference>
<dbReference type="GO" id="GO:0015086">
    <property type="term" value="F:cadmium ion transmembrane transporter activity"/>
    <property type="evidence" value="ECO:0007669"/>
    <property type="project" value="TreeGrafter"/>
</dbReference>
<dbReference type="AlphaFoldDB" id="A0A2W5IBR9"/>
<protein>
    <submittedName>
        <fullName evidence="11">Cation-efflux pump</fullName>
    </submittedName>
</protein>
<feature type="domain" description="Cation efflux protein cytoplasmic" evidence="10">
    <location>
        <begin position="214"/>
        <end position="289"/>
    </location>
</feature>
<dbReference type="InterPro" id="IPR058533">
    <property type="entry name" value="Cation_efflux_TM"/>
</dbReference>
<keyword evidence="6 8" id="KW-0472">Membrane</keyword>
<evidence type="ECO:0000313" key="12">
    <source>
        <dbReference type="Proteomes" id="UP000248606"/>
    </source>
</evidence>
<evidence type="ECO:0000313" key="11">
    <source>
        <dbReference type="EMBL" id="PZP88477.1"/>
    </source>
</evidence>
<dbReference type="Proteomes" id="UP000248606">
    <property type="component" value="Unassembled WGS sequence"/>
</dbReference>
<dbReference type="GO" id="GO:0005886">
    <property type="term" value="C:plasma membrane"/>
    <property type="evidence" value="ECO:0007669"/>
    <property type="project" value="TreeGrafter"/>
</dbReference>
<dbReference type="Gene3D" id="3.30.70.1350">
    <property type="entry name" value="Cation efflux protein, cytoplasmic domain"/>
    <property type="match status" value="1"/>
</dbReference>
<dbReference type="Pfam" id="PF16916">
    <property type="entry name" value="ZT_dimer"/>
    <property type="match status" value="1"/>
</dbReference>
<dbReference type="InterPro" id="IPR036837">
    <property type="entry name" value="Cation_efflux_CTD_sf"/>
</dbReference>
<feature type="compositionally biased region" description="Polar residues" evidence="7">
    <location>
        <begin position="313"/>
        <end position="326"/>
    </location>
</feature>
<dbReference type="InterPro" id="IPR050291">
    <property type="entry name" value="CDF_Transporter"/>
</dbReference>
<comment type="subcellular location">
    <subcellularLocation>
        <location evidence="1">Membrane</location>
        <topology evidence="1">Multi-pass membrane protein</topology>
    </subcellularLocation>
</comment>
<dbReference type="PANTHER" id="PTHR43840">
    <property type="entry name" value="MITOCHONDRIAL METAL TRANSPORTER 1-RELATED"/>
    <property type="match status" value="1"/>
</dbReference>
<feature type="transmembrane region" description="Helical" evidence="8">
    <location>
        <begin position="89"/>
        <end position="108"/>
    </location>
</feature>
<evidence type="ECO:0000256" key="1">
    <source>
        <dbReference type="ARBA" id="ARBA00004141"/>
    </source>
</evidence>
<name>A0A2W5IBR9_9ACTN</name>
<sequence>MDQQFSRRTLTKYAWLSIAAAVITIVLKMVAWRITGSVGLFSDAAESIVNLVAAVVALTVLIISARPADKGHQYGHTKAEYFSAVTEGAMIFVAAGVIIVSAALRFFHPKPLESIGIGLIISVVATLVNGGTAFILLRGAKKYRSITLKADGKHLMTDVYTTVGVLVAVGIVALTHWYWMDPLIAIAVGINILWTGWKVMKESLDGLMDAAMSDANQEAMFKVLDTYRSQDVDFHAIRSRESGSSNFIEFHILVPGDWTVQKSHDLADAIEEKLMEVIPDLHVQSHVEPREDPMSYDDLGPLDEPGNPDTLAQKYTTGKDTASKNTAQKDTEQKGTVQKDTTPKDTVGGGEE</sequence>
<comment type="similarity">
    <text evidence="2">Belongs to the cation diffusion facilitator (CDF) transporter (TC 2.A.4) family.</text>
</comment>
<keyword evidence="4 8" id="KW-0812">Transmembrane</keyword>
<comment type="caution">
    <text evidence="11">The sequence shown here is derived from an EMBL/GenBank/DDBJ whole genome shotgun (WGS) entry which is preliminary data.</text>
</comment>
<dbReference type="Gene3D" id="1.20.1510.10">
    <property type="entry name" value="Cation efflux protein transmembrane domain"/>
    <property type="match status" value="1"/>
</dbReference>
<feature type="domain" description="Cation efflux protein transmembrane" evidence="9">
    <location>
        <begin position="15"/>
        <end position="208"/>
    </location>
</feature>
<dbReference type="SUPFAM" id="SSF160240">
    <property type="entry name" value="Cation efflux protein cytoplasmic domain-like"/>
    <property type="match status" value="1"/>
</dbReference>
<gene>
    <name evidence="11" type="ORF">DI579_06315</name>
</gene>
<dbReference type="InterPro" id="IPR002524">
    <property type="entry name" value="Cation_efflux"/>
</dbReference>
<keyword evidence="3" id="KW-0813">Transport</keyword>
<evidence type="ECO:0000256" key="8">
    <source>
        <dbReference type="SAM" id="Phobius"/>
    </source>
</evidence>
<organism evidence="11 12">
    <name type="scientific">Lawsonella clevelandensis</name>
    <dbReference type="NCBI Taxonomy" id="1528099"/>
    <lineage>
        <taxon>Bacteria</taxon>
        <taxon>Bacillati</taxon>
        <taxon>Actinomycetota</taxon>
        <taxon>Actinomycetes</taxon>
        <taxon>Mycobacteriales</taxon>
        <taxon>Lawsonellaceae</taxon>
        <taxon>Lawsonella</taxon>
    </lineage>
</organism>
<dbReference type="GO" id="GO:0015341">
    <property type="term" value="F:zinc efflux antiporter activity"/>
    <property type="evidence" value="ECO:0007669"/>
    <property type="project" value="TreeGrafter"/>
</dbReference>
<feature type="region of interest" description="Disordered" evidence="7">
    <location>
        <begin position="283"/>
        <end position="352"/>
    </location>
</feature>
<evidence type="ECO:0000259" key="10">
    <source>
        <dbReference type="Pfam" id="PF16916"/>
    </source>
</evidence>
<dbReference type="InterPro" id="IPR027469">
    <property type="entry name" value="Cation_efflux_TMD_sf"/>
</dbReference>
<evidence type="ECO:0000256" key="5">
    <source>
        <dbReference type="ARBA" id="ARBA00022989"/>
    </source>
</evidence>
<evidence type="ECO:0000256" key="6">
    <source>
        <dbReference type="ARBA" id="ARBA00023136"/>
    </source>
</evidence>
<dbReference type="PANTHER" id="PTHR43840:SF15">
    <property type="entry name" value="MITOCHONDRIAL METAL TRANSPORTER 1-RELATED"/>
    <property type="match status" value="1"/>
</dbReference>
<dbReference type="Pfam" id="PF01545">
    <property type="entry name" value="Cation_efflux"/>
    <property type="match status" value="1"/>
</dbReference>
<feature type="compositionally biased region" description="Basic and acidic residues" evidence="7">
    <location>
        <begin position="283"/>
        <end position="293"/>
    </location>
</feature>
<dbReference type="InterPro" id="IPR027470">
    <property type="entry name" value="Cation_efflux_CTD"/>
</dbReference>
<dbReference type="GO" id="GO:0015093">
    <property type="term" value="F:ferrous iron transmembrane transporter activity"/>
    <property type="evidence" value="ECO:0007669"/>
    <property type="project" value="TreeGrafter"/>
</dbReference>
<evidence type="ECO:0000256" key="2">
    <source>
        <dbReference type="ARBA" id="ARBA00008114"/>
    </source>
</evidence>
<evidence type="ECO:0000256" key="4">
    <source>
        <dbReference type="ARBA" id="ARBA00022692"/>
    </source>
</evidence>
<accession>A0A2W5IBR9</accession>
<proteinExistence type="inferred from homology"/>
<dbReference type="SUPFAM" id="SSF161111">
    <property type="entry name" value="Cation efflux protein transmembrane domain-like"/>
    <property type="match status" value="1"/>
</dbReference>
<keyword evidence="5 8" id="KW-1133">Transmembrane helix</keyword>
<feature type="transmembrane region" description="Helical" evidence="8">
    <location>
        <begin position="114"/>
        <end position="137"/>
    </location>
</feature>
<evidence type="ECO:0000259" key="9">
    <source>
        <dbReference type="Pfam" id="PF01545"/>
    </source>
</evidence>
<feature type="transmembrane region" description="Helical" evidence="8">
    <location>
        <begin position="47"/>
        <end position="68"/>
    </location>
</feature>
<reference evidence="11 12" key="1">
    <citation type="submission" date="2017-08" db="EMBL/GenBank/DDBJ databases">
        <title>Infants hospitalized years apart are colonized by the same room-sourced microbial strains.</title>
        <authorList>
            <person name="Brooks B."/>
            <person name="Olm M.R."/>
            <person name="Firek B.A."/>
            <person name="Baker R."/>
            <person name="Thomas B.C."/>
            <person name="Morowitz M.J."/>
            <person name="Banfield J.F."/>
        </authorList>
    </citation>
    <scope>NUCLEOTIDE SEQUENCE [LARGE SCALE GENOMIC DNA]</scope>
    <source>
        <strain evidence="11">S2_006_000_R1_57</strain>
    </source>
</reference>
<evidence type="ECO:0000256" key="7">
    <source>
        <dbReference type="SAM" id="MobiDB-lite"/>
    </source>
</evidence>
<evidence type="ECO:0000256" key="3">
    <source>
        <dbReference type="ARBA" id="ARBA00022448"/>
    </source>
</evidence>
<feature type="transmembrane region" description="Helical" evidence="8">
    <location>
        <begin position="158"/>
        <end position="177"/>
    </location>
</feature>
<feature type="transmembrane region" description="Helical" evidence="8">
    <location>
        <begin position="12"/>
        <end position="35"/>
    </location>
</feature>
<dbReference type="EMBL" id="QFOZ01000011">
    <property type="protein sequence ID" value="PZP88477.1"/>
    <property type="molecule type" value="Genomic_DNA"/>
</dbReference>